<dbReference type="GO" id="GO:0009236">
    <property type="term" value="P:cobalamin biosynthetic process"/>
    <property type="evidence" value="ECO:0007669"/>
    <property type="project" value="UniProtKB-UniRule"/>
</dbReference>
<evidence type="ECO:0000256" key="2">
    <source>
        <dbReference type="ARBA" id="ARBA00022598"/>
    </source>
</evidence>
<dbReference type="SUPFAM" id="SSF52317">
    <property type="entry name" value="Class I glutamine amidotransferase-like"/>
    <property type="match status" value="1"/>
</dbReference>
<name>A0A419SZK8_9FIRM</name>
<dbReference type="PANTHER" id="PTHR43873:SF1">
    <property type="entry name" value="COBYRINATE A,C-DIAMIDE SYNTHASE"/>
    <property type="match status" value="1"/>
</dbReference>
<feature type="active site" description="Nucleophile" evidence="7">
    <location>
        <position position="333"/>
    </location>
</feature>
<keyword evidence="3 7" id="KW-0547">Nucleotide-binding</keyword>
<evidence type="ECO:0000256" key="6">
    <source>
        <dbReference type="ARBA" id="ARBA00022962"/>
    </source>
</evidence>
<keyword evidence="6 7" id="KW-0315">Glutamine amidotransferase</keyword>
<feature type="domain" description="CobB/CobQ-like glutamine amidotransferase" evidence="9">
    <location>
        <begin position="250"/>
        <end position="438"/>
    </location>
</feature>
<keyword evidence="11" id="KW-1185">Reference proteome</keyword>
<evidence type="ECO:0000256" key="4">
    <source>
        <dbReference type="ARBA" id="ARBA00022840"/>
    </source>
</evidence>
<comment type="pathway">
    <text evidence="7">Cofactor biosynthesis; adenosylcobalamin biosynthesis; cob(II)yrinate a,c-diamide from sirohydrochlorin (anaerobic route): step 10/10.</text>
</comment>
<dbReference type="PANTHER" id="PTHR43873">
    <property type="entry name" value="COBYRINATE A,C-DIAMIDE SYNTHASE"/>
    <property type="match status" value="1"/>
</dbReference>
<evidence type="ECO:0000256" key="3">
    <source>
        <dbReference type="ARBA" id="ARBA00022741"/>
    </source>
</evidence>
<comment type="catalytic activity">
    <reaction evidence="7">
        <text>cob(II)yrinate + 2 L-glutamine + 2 ATP + 2 H2O = cob(II)yrinate a,c diamide + 2 L-glutamate + 2 ADP + 2 phosphate + 2 H(+)</text>
        <dbReference type="Rhea" id="RHEA:26289"/>
        <dbReference type="ChEBI" id="CHEBI:15377"/>
        <dbReference type="ChEBI" id="CHEBI:15378"/>
        <dbReference type="ChEBI" id="CHEBI:29985"/>
        <dbReference type="ChEBI" id="CHEBI:30616"/>
        <dbReference type="ChEBI" id="CHEBI:43474"/>
        <dbReference type="ChEBI" id="CHEBI:58359"/>
        <dbReference type="ChEBI" id="CHEBI:58537"/>
        <dbReference type="ChEBI" id="CHEBI:58894"/>
        <dbReference type="ChEBI" id="CHEBI:456216"/>
        <dbReference type="EC" id="6.3.5.11"/>
    </reaction>
</comment>
<evidence type="ECO:0000259" key="9">
    <source>
        <dbReference type="Pfam" id="PF07685"/>
    </source>
</evidence>
<keyword evidence="4 7" id="KW-0067">ATP-binding</keyword>
<dbReference type="Proteomes" id="UP000284177">
    <property type="component" value="Unassembled WGS sequence"/>
</dbReference>
<evidence type="ECO:0000313" key="10">
    <source>
        <dbReference type="EMBL" id="RKD30591.1"/>
    </source>
</evidence>
<organism evidence="10 11">
    <name type="scientific">Thermohalobacter berrensis</name>
    <dbReference type="NCBI Taxonomy" id="99594"/>
    <lineage>
        <taxon>Bacteria</taxon>
        <taxon>Bacillati</taxon>
        <taxon>Bacillota</taxon>
        <taxon>Tissierellia</taxon>
        <taxon>Tissierellales</taxon>
        <taxon>Thermohalobacteraceae</taxon>
        <taxon>Thermohalobacter</taxon>
    </lineage>
</organism>
<feature type="domain" description="CobQ/CobB/MinD/ParA nucleotide binding" evidence="8">
    <location>
        <begin position="6"/>
        <end position="184"/>
    </location>
</feature>
<comment type="domain">
    <text evidence="7">Comprises of two domains. The C-terminal domain contains the binding site for glutamine and catalyzes the hydrolysis of this substrate to glutamate and ammonia. The N-terminal domain is anticipated to bind ATP and cobyrinate and catalyzes the ultimate synthesis of the diamide product. The ammonia produced via the glutaminase domain is probably translocated to the adjacent domain via a molecular tunnel, where it reacts with an activated intermediate.</text>
</comment>
<dbReference type="InterPro" id="IPR002586">
    <property type="entry name" value="CobQ/CobB/MinD/ParA_Nub-bd_dom"/>
</dbReference>
<proteinExistence type="inferred from homology"/>
<comment type="function">
    <text evidence="7">Catalyzes the ATP-dependent amidation of the two carboxylate groups at positions a and c of cobyrinate, using either L-glutamine or ammonia as the nitrogen source.</text>
</comment>
<comment type="miscellaneous">
    <text evidence="7">The a and c carboxylates of cobyrinate are activated for nucleophilic attack via formation of a phosphorylated intermediate by ATP. CbiA catalyzes first the amidation of the c-carboxylate, and then that of the a-carboxylate.</text>
</comment>
<evidence type="ECO:0000259" key="8">
    <source>
        <dbReference type="Pfam" id="PF01656"/>
    </source>
</evidence>
<protein>
    <recommendedName>
        <fullName evidence="7">Cobyrinate a,c-diamide synthase</fullName>
        <ecNumber evidence="7">6.3.5.11</ecNumber>
    </recommendedName>
    <alternativeName>
        <fullName evidence="7">Cobyrinic acid a,c-diamide synthetase</fullName>
    </alternativeName>
</protein>
<dbReference type="SUPFAM" id="SSF52540">
    <property type="entry name" value="P-loop containing nucleoside triphosphate hydrolases"/>
    <property type="match status" value="1"/>
</dbReference>
<keyword evidence="7" id="KW-0169">Cobalamin biosynthesis</keyword>
<dbReference type="Pfam" id="PF07685">
    <property type="entry name" value="GATase_3"/>
    <property type="match status" value="1"/>
</dbReference>
<dbReference type="CDD" id="cd05388">
    <property type="entry name" value="CobB_N"/>
    <property type="match status" value="1"/>
</dbReference>
<accession>A0A419SZK8</accession>
<feature type="site" description="Increases nucleophilicity of active site Cys" evidence="7">
    <location>
        <position position="432"/>
    </location>
</feature>
<dbReference type="HAMAP" id="MF_00027">
    <property type="entry name" value="CobB_CbiA"/>
    <property type="match status" value="1"/>
</dbReference>
<gene>
    <name evidence="7" type="primary">cbiA</name>
    <name evidence="10" type="ORF">BET03_04435</name>
</gene>
<sequence length="461" mass="52022">MMKRVLIAGTSSGVGKTTISLGIMAALTKRGRCIAPFKVGPDYIDPGFHRFVTENPSRNLDSWLLDEKTLKYLFIRGMENKDFGIIEGVMGLYDGFGVNKDCGSTAHISKILKIPTILVIDGSGMSSSAAAMVLGYKAYDEKVPIKGVIINRVSGKAHYEILKKVIERDTNIPCIGYLPKNLGISLNSRHLGLIPAEEVDNLKNKVDTIAELIEKYIDLDKLEDIAANAEPIDKVDLNFPKINEKIKGLKIGIPMDKAFSFYYEDNLQLMKDIGIELVHFSPLKDRELPKDLAGLYIGGGFPEVFGKELEENLRFRENLKESLEKGMPAYAECGGLMYLTEGIEDLNGEFYKMVGFIPTKAKMTKRLQRFGYVEIEVDSKLKIRGHEFHRSMIEDNEKLNYSYNVYKIRDGKVKKRWRCGVIKNNTLAAYAHIHFYSNPNFLLKFINKCEEFKEKSKGGLI</sequence>
<dbReference type="EC" id="6.3.5.11" evidence="7"/>
<dbReference type="GO" id="GO:0005524">
    <property type="term" value="F:ATP binding"/>
    <property type="evidence" value="ECO:0007669"/>
    <property type="project" value="UniProtKB-UniRule"/>
</dbReference>
<dbReference type="Gene3D" id="3.40.50.880">
    <property type="match status" value="1"/>
</dbReference>
<dbReference type="Pfam" id="PF01656">
    <property type="entry name" value="CbiA"/>
    <property type="match status" value="1"/>
</dbReference>
<dbReference type="Gene3D" id="3.40.50.300">
    <property type="entry name" value="P-loop containing nucleotide triphosphate hydrolases"/>
    <property type="match status" value="2"/>
</dbReference>
<dbReference type="CDD" id="cd03130">
    <property type="entry name" value="GATase1_CobB"/>
    <property type="match status" value="1"/>
</dbReference>
<comment type="similarity">
    <text evidence="7">Belongs to the CobB/CbiA family.</text>
</comment>
<dbReference type="OrthoDB" id="9764035at2"/>
<evidence type="ECO:0000256" key="7">
    <source>
        <dbReference type="HAMAP-Rule" id="MF_00027"/>
    </source>
</evidence>
<dbReference type="InterPro" id="IPR027417">
    <property type="entry name" value="P-loop_NTPase"/>
</dbReference>
<evidence type="ECO:0000256" key="1">
    <source>
        <dbReference type="ARBA" id="ARBA00001946"/>
    </source>
</evidence>
<dbReference type="AlphaFoldDB" id="A0A419SZK8"/>
<dbReference type="InterPro" id="IPR029062">
    <property type="entry name" value="Class_I_gatase-like"/>
</dbReference>
<comment type="caution">
    <text evidence="10">The sequence shown here is derived from an EMBL/GenBank/DDBJ whole genome shotgun (WGS) entry which is preliminary data.</text>
</comment>
<evidence type="ECO:0000313" key="11">
    <source>
        <dbReference type="Proteomes" id="UP000284177"/>
    </source>
</evidence>
<reference evidence="10 11" key="1">
    <citation type="submission" date="2016-08" db="EMBL/GenBank/DDBJ databases">
        <title>Novel Firmicutes and Novel Genomes.</title>
        <authorList>
            <person name="Poppleton D.I."/>
            <person name="Gribaldo S."/>
        </authorList>
    </citation>
    <scope>NUCLEOTIDE SEQUENCE [LARGE SCALE GENOMIC DNA]</scope>
    <source>
        <strain evidence="10 11">CTT3</strain>
    </source>
</reference>
<evidence type="ECO:0000256" key="5">
    <source>
        <dbReference type="ARBA" id="ARBA00022842"/>
    </source>
</evidence>
<dbReference type="NCBIfam" id="TIGR00379">
    <property type="entry name" value="cobB"/>
    <property type="match status" value="1"/>
</dbReference>
<keyword evidence="5 7" id="KW-0460">Magnesium</keyword>
<dbReference type="UniPathway" id="UPA00148">
    <property type="reaction ID" value="UER00231"/>
</dbReference>
<dbReference type="PROSITE" id="PS51274">
    <property type="entry name" value="GATASE_COBBQ"/>
    <property type="match status" value="1"/>
</dbReference>
<dbReference type="NCBIfam" id="NF002204">
    <property type="entry name" value="PRK01077.1"/>
    <property type="match status" value="1"/>
</dbReference>
<dbReference type="InterPro" id="IPR011698">
    <property type="entry name" value="GATase_3"/>
</dbReference>
<dbReference type="GO" id="GO:0042242">
    <property type="term" value="F:cobyrinic acid a,c-diamide synthase activity"/>
    <property type="evidence" value="ECO:0007669"/>
    <property type="project" value="UniProtKB-UniRule"/>
</dbReference>
<dbReference type="InterPro" id="IPR004484">
    <property type="entry name" value="CbiA/CobB_synth"/>
</dbReference>
<dbReference type="EMBL" id="MCIB01000034">
    <property type="protein sequence ID" value="RKD30591.1"/>
    <property type="molecule type" value="Genomic_DNA"/>
</dbReference>
<keyword evidence="2 7" id="KW-0436">Ligase</keyword>
<comment type="cofactor">
    <cofactor evidence="1 7">
        <name>Mg(2+)</name>
        <dbReference type="ChEBI" id="CHEBI:18420"/>
    </cofactor>
</comment>